<reference evidence="1" key="1">
    <citation type="journal article" date="2023" name="Plant J.">
        <title>Genome sequences and population genomics provide insights into the demographic history, inbreeding, and mutation load of two 'living fossil' tree species of Dipteronia.</title>
        <authorList>
            <person name="Feng Y."/>
            <person name="Comes H.P."/>
            <person name="Chen J."/>
            <person name="Zhu S."/>
            <person name="Lu R."/>
            <person name="Zhang X."/>
            <person name="Li P."/>
            <person name="Qiu J."/>
            <person name="Olsen K.M."/>
            <person name="Qiu Y."/>
        </authorList>
    </citation>
    <scope>NUCLEOTIDE SEQUENCE</scope>
    <source>
        <strain evidence="1">KIB01</strain>
    </source>
</reference>
<dbReference type="EMBL" id="JANJYI010000008">
    <property type="protein sequence ID" value="KAK2640125.1"/>
    <property type="molecule type" value="Genomic_DNA"/>
</dbReference>
<dbReference type="Gene3D" id="3.80.10.10">
    <property type="entry name" value="Ribonuclease Inhibitor"/>
    <property type="match status" value="1"/>
</dbReference>
<proteinExistence type="predicted"/>
<keyword evidence="2" id="KW-1185">Reference proteome</keyword>
<dbReference type="Proteomes" id="UP001280121">
    <property type="component" value="Unassembled WGS sequence"/>
</dbReference>
<name>A0AAD9WRW2_9ROSI</name>
<comment type="caution">
    <text evidence="1">The sequence shown here is derived from an EMBL/GenBank/DDBJ whole genome shotgun (WGS) entry which is preliminary data.</text>
</comment>
<evidence type="ECO:0000313" key="1">
    <source>
        <dbReference type="EMBL" id="KAK2640125.1"/>
    </source>
</evidence>
<dbReference type="AlphaFoldDB" id="A0AAD9WRW2"/>
<accession>A0AAD9WRW2</accession>
<organism evidence="1 2">
    <name type="scientific">Dipteronia dyeriana</name>
    <dbReference type="NCBI Taxonomy" id="168575"/>
    <lineage>
        <taxon>Eukaryota</taxon>
        <taxon>Viridiplantae</taxon>
        <taxon>Streptophyta</taxon>
        <taxon>Embryophyta</taxon>
        <taxon>Tracheophyta</taxon>
        <taxon>Spermatophyta</taxon>
        <taxon>Magnoliopsida</taxon>
        <taxon>eudicotyledons</taxon>
        <taxon>Gunneridae</taxon>
        <taxon>Pentapetalae</taxon>
        <taxon>rosids</taxon>
        <taxon>malvids</taxon>
        <taxon>Sapindales</taxon>
        <taxon>Sapindaceae</taxon>
        <taxon>Hippocastanoideae</taxon>
        <taxon>Acereae</taxon>
        <taxon>Dipteronia</taxon>
    </lineage>
</organism>
<dbReference type="InterPro" id="IPR032675">
    <property type="entry name" value="LRR_dom_sf"/>
</dbReference>
<evidence type="ECO:0000313" key="2">
    <source>
        <dbReference type="Proteomes" id="UP001280121"/>
    </source>
</evidence>
<protein>
    <submittedName>
        <fullName evidence="1">Uncharacterized protein</fullName>
    </submittedName>
</protein>
<sequence length="138" mass="15691">MISYTGITSLAPSFQCLEKLCSLRLEYTHLRDASLIREFEELKVLILRGSRIEQLPKGLVTMTKLKLLDISNTLFLSGIPHNLISKLSLLMELYIWNSFGDWEVEGRGGSRVSEALRKGKKAASIIYNNNNNNKLFML</sequence>
<dbReference type="SUPFAM" id="SSF52058">
    <property type="entry name" value="L domain-like"/>
    <property type="match status" value="1"/>
</dbReference>
<gene>
    <name evidence="1" type="ORF">Ddye_027920</name>
</gene>